<gene>
    <name evidence="1" type="ORF">CLV32_0232</name>
</gene>
<evidence type="ECO:0000313" key="1">
    <source>
        <dbReference type="EMBL" id="TDO23946.1"/>
    </source>
</evidence>
<dbReference type="AlphaFoldDB" id="A0A4R6IPL5"/>
<name>A0A4R6IPL5_9SPHI</name>
<dbReference type="EMBL" id="SNWM01000001">
    <property type="protein sequence ID" value="TDO23946.1"/>
    <property type="molecule type" value="Genomic_DNA"/>
</dbReference>
<reference evidence="1 2" key="1">
    <citation type="submission" date="2019-03" db="EMBL/GenBank/DDBJ databases">
        <title>Genomic Encyclopedia of Archaeal and Bacterial Type Strains, Phase II (KMG-II): from individual species to whole genera.</title>
        <authorList>
            <person name="Goeker M."/>
        </authorList>
    </citation>
    <scope>NUCLEOTIDE SEQUENCE [LARGE SCALE GENOMIC DNA]</scope>
    <source>
        <strain evidence="1 2">DSM 19034</strain>
    </source>
</reference>
<organism evidence="1 2">
    <name type="scientific">Pedobacter duraquae</name>
    <dbReference type="NCBI Taxonomy" id="425511"/>
    <lineage>
        <taxon>Bacteria</taxon>
        <taxon>Pseudomonadati</taxon>
        <taxon>Bacteroidota</taxon>
        <taxon>Sphingobacteriia</taxon>
        <taxon>Sphingobacteriales</taxon>
        <taxon>Sphingobacteriaceae</taxon>
        <taxon>Pedobacter</taxon>
    </lineage>
</organism>
<sequence length="61" mass="7070">MVIFDSMNKDKELSAVIHSTSGGRLYIEAQDFFGQDKIKNMVSKLMESSIFKQIEREKNKK</sequence>
<evidence type="ECO:0000313" key="2">
    <source>
        <dbReference type="Proteomes" id="UP000295499"/>
    </source>
</evidence>
<dbReference type="Proteomes" id="UP000295499">
    <property type="component" value="Unassembled WGS sequence"/>
</dbReference>
<keyword evidence="2" id="KW-1185">Reference proteome</keyword>
<comment type="caution">
    <text evidence="1">The sequence shown here is derived from an EMBL/GenBank/DDBJ whole genome shotgun (WGS) entry which is preliminary data.</text>
</comment>
<accession>A0A4R6IPL5</accession>
<proteinExistence type="predicted"/>
<protein>
    <submittedName>
        <fullName evidence="1">Uncharacterized protein</fullName>
    </submittedName>
</protein>